<sequence>MWISKMRSHRAMISSNPITNMHPQNVQAGVPYTVEWTNTTRNAISIWLYKGPPTNVLPQFTLAVGIPNNGKAIVTIPKSVANSPGAGYGLQLRDDLTGQFQYTPQFGVIGAGETTVSSSASSSSQSGYQTGAPPTSKVSSSSSTKNGTASYSYTATVTASSHITIPTGSNSTLSVSRVPTLSSTTTRLPSSTTTGPAQSTGAAGVLKAGVALAAGVAGLVAALV</sequence>
<evidence type="ECO:0000313" key="5">
    <source>
        <dbReference type="Proteomes" id="UP000700596"/>
    </source>
</evidence>
<dbReference type="AlphaFoldDB" id="A0A9P9I5M1"/>
<feature type="region of interest" description="Disordered" evidence="2">
    <location>
        <begin position="166"/>
        <end position="200"/>
    </location>
</feature>
<feature type="compositionally biased region" description="Low complexity" evidence="2">
    <location>
        <begin position="135"/>
        <end position="146"/>
    </location>
</feature>
<comment type="caution">
    <text evidence="4">The sequence shown here is derived from an EMBL/GenBank/DDBJ whole genome shotgun (WGS) entry which is preliminary data.</text>
</comment>
<keyword evidence="1" id="KW-0732">Signal</keyword>
<evidence type="ECO:0000256" key="2">
    <source>
        <dbReference type="SAM" id="MobiDB-lite"/>
    </source>
</evidence>
<dbReference type="InterPro" id="IPR018466">
    <property type="entry name" value="Kre9/Knh1-like_N"/>
</dbReference>
<dbReference type="OrthoDB" id="4094614at2759"/>
<evidence type="ECO:0000313" key="4">
    <source>
        <dbReference type="EMBL" id="KAH7108663.1"/>
    </source>
</evidence>
<proteinExistence type="predicted"/>
<keyword evidence="5" id="KW-1185">Reference proteome</keyword>
<accession>A0A9P9I5M1</accession>
<dbReference type="PANTHER" id="PTHR40633:SF1">
    <property type="entry name" value="GPI ANCHORED SERINE-THREONINE RICH PROTEIN (AFU_ORTHOLOGUE AFUA_1G03630)"/>
    <property type="match status" value="1"/>
</dbReference>
<feature type="compositionally biased region" description="Low complexity" evidence="2">
    <location>
        <begin position="171"/>
        <end position="194"/>
    </location>
</feature>
<reference evidence="4" key="1">
    <citation type="journal article" date="2021" name="Nat. Commun.">
        <title>Genetic determinants of endophytism in the Arabidopsis root mycobiome.</title>
        <authorList>
            <person name="Mesny F."/>
            <person name="Miyauchi S."/>
            <person name="Thiergart T."/>
            <person name="Pickel B."/>
            <person name="Atanasova L."/>
            <person name="Karlsson M."/>
            <person name="Huettel B."/>
            <person name="Barry K.W."/>
            <person name="Haridas S."/>
            <person name="Chen C."/>
            <person name="Bauer D."/>
            <person name="Andreopoulos W."/>
            <person name="Pangilinan J."/>
            <person name="LaButti K."/>
            <person name="Riley R."/>
            <person name="Lipzen A."/>
            <person name="Clum A."/>
            <person name="Drula E."/>
            <person name="Henrissat B."/>
            <person name="Kohler A."/>
            <person name="Grigoriev I.V."/>
            <person name="Martin F.M."/>
            <person name="Hacquard S."/>
        </authorList>
    </citation>
    <scope>NUCLEOTIDE SEQUENCE</scope>
    <source>
        <strain evidence="4">MPI-CAGE-CH-0243</strain>
    </source>
</reference>
<name>A0A9P9I5M1_9PLEO</name>
<protein>
    <recommendedName>
        <fullName evidence="3">Yeast cell wall synthesis Kre9/Knh1-like N-terminal domain-containing protein</fullName>
    </recommendedName>
</protein>
<dbReference type="InterPro" id="IPR052982">
    <property type="entry name" value="SRP1/TIP1-like"/>
</dbReference>
<gene>
    <name evidence="4" type="ORF">B0J11DRAFT_242356</name>
</gene>
<dbReference type="Pfam" id="PF10342">
    <property type="entry name" value="Kre9_KNH"/>
    <property type="match status" value="1"/>
</dbReference>
<organism evidence="4 5">
    <name type="scientific">Dendryphion nanum</name>
    <dbReference type="NCBI Taxonomy" id="256645"/>
    <lineage>
        <taxon>Eukaryota</taxon>
        <taxon>Fungi</taxon>
        <taxon>Dikarya</taxon>
        <taxon>Ascomycota</taxon>
        <taxon>Pezizomycotina</taxon>
        <taxon>Dothideomycetes</taxon>
        <taxon>Pleosporomycetidae</taxon>
        <taxon>Pleosporales</taxon>
        <taxon>Torulaceae</taxon>
        <taxon>Dendryphion</taxon>
    </lineage>
</organism>
<feature type="domain" description="Yeast cell wall synthesis Kre9/Knh1-like N-terminal" evidence="3">
    <location>
        <begin position="24"/>
        <end position="108"/>
    </location>
</feature>
<feature type="compositionally biased region" description="Low complexity" evidence="2">
    <location>
        <begin position="117"/>
        <end position="126"/>
    </location>
</feature>
<dbReference type="EMBL" id="JAGMWT010000038">
    <property type="protein sequence ID" value="KAH7108663.1"/>
    <property type="molecule type" value="Genomic_DNA"/>
</dbReference>
<feature type="region of interest" description="Disordered" evidence="2">
    <location>
        <begin position="115"/>
        <end position="146"/>
    </location>
</feature>
<dbReference type="Proteomes" id="UP000700596">
    <property type="component" value="Unassembled WGS sequence"/>
</dbReference>
<dbReference type="PANTHER" id="PTHR40633">
    <property type="entry name" value="MATRIX PROTEIN, PUTATIVE (AFU_ORTHOLOGUE AFUA_8G05410)-RELATED"/>
    <property type="match status" value="1"/>
</dbReference>
<evidence type="ECO:0000259" key="3">
    <source>
        <dbReference type="Pfam" id="PF10342"/>
    </source>
</evidence>
<evidence type="ECO:0000256" key="1">
    <source>
        <dbReference type="ARBA" id="ARBA00022729"/>
    </source>
</evidence>